<feature type="domain" description="2Fe-2S ferredoxin-type" evidence="2">
    <location>
        <begin position="15"/>
        <end position="97"/>
    </location>
</feature>
<dbReference type="AlphaFoldDB" id="M1Q2U1"/>
<dbReference type="InterPro" id="IPR042204">
    <property type="entry name" value="2Fe-2S-bd_N"/>
</dbReference>
<evidence type="ECO:0000313" key="3">
    <source>
        <dbReference type="EMBL" id="AGF93587.1"/>
    </source>
</evidence>
<gene>
    <name evidence="3" type="ORF">FLSS-13_0017</name>
</gene>
<reference evidence="3" key="1">
    <citation type="journal article" date="2013" name="Syst. Appl. Microbiol.">
        <title>New insights into the archaeal diversity of a hypersaline microbial mat obtained by a metagenomic approach.</title>
        <authorList>
            <person name="Lopez-Lopez A."/>
            <person name="Richter M."/>
            <person name="Pena A."/>
            <person name="Tamames J."/>
            <person name="Rossello-Mora R."/>
        </authorList>
    </citation>
    <scope>NUCLEOTIDE SEQUENCE</scope>
</reference>
<sequence length="102" mass="11311">MRIKEHPILDFKRDREITFTYNGKEIKAYKGETIAAALYAAGIRVLKASSKYERPRGLFCAIGNCSSCHMVVDGTPNVKTCITQVQEGMVVEEEVGKGDLVD</sequence>
<dbReference type="SUPFAM" id="SSF54292">
    <property type="entry name" value="2Fe-2S ferredoxin-like"/>
    <property type="match status" value="1"/>
</dbReference>
<dbReference type="PROSITE" id="PS00197">
    <property type="entry name" value="2FE2S_FER_1"/>
    <property type="match status" value="1"/>
</dbReference>
<protein>
    <submittedName>
        <fullName evidence="3">Sarcosine oxidase, subunit alpha</fullName>
    </submittedName>
</protein>
<evidence type="ECO:0000256" key="1">
    <source>
        <dbReference type="ARBA" id="ARBA00023002"/>
    </source>
</evidence>
<dbReference type="InterPro" id="IPR001041">
    <property type="entry name" value="2Fe-2S_ferredoxin-type"/>
</dbReference>
<dbReference type="EMBL" id="JX684099">
    <property type="protein sequence ID" value="AGF93587.1"/>
    <property type="molecule type" value="Genomic_DNA"/>
</dbReference>
<keyword evidence="1" id="KW-0560">Oxidoreductase</keyword>
<dbReference type="InterPro" id="IPR036010">
    <property type="entry name" value="2Fe-2S_ferredoxin-like_sf"/>
</dbReference>
<dbReference type="PROSITE" id="PS51085">
    <property type="entry name" value="2FE2S_FER_2"/>
    <property type="match status" value="1"/>
</dbReference>
<dbReference type="GO" id="GO:0016491">
    <property type="term" value="F:oxidoreductase activity"/>
    <property type="evidence" value="ECO:0007669"/>
    <property type="project" value="UniProtKB-KW"/>
</dbReference>
<evidence type="ECO:0000259" key="2">
    <source>
        <dbReference type="PROSITE" id="PS51085"/>
    </source>
</evidence>
<accession>M1Q2U1</accession>
<dbReference type="InterPro" id="IPR006058">
    <property type="entry name" value="2Fe2S_fd_BS"/>
</dbReference>
<dbReference type="GO" id="GO:0051537">
    <property type="term" value="F:2 iron, 2 sulfur cluster binding"/>
    <property type="evidence" value="ECO:0007669"/>
    <property type="project" value="InterPro"/>
</dbReference>
<dbReference type="Gene3D" id="3.10.20.440">
    <property type="entry name" value="2Fe-2S iron-sulphur cluster binding domain, sarcosine oxidase, alpha subunit, N-terminal domain"/>
    <property type="match status" value="1"/>
</dbReference>
<proteinExistence type="predicted"/>
<dbReference type="CDD" id="cd00207">
    <property type="entry name" value="fer2"/>
    <property type="match status" value="1"/>
</dbReference>
<organism evidence="3">
    <name type="scientific">uncultured organism</name>
    <dbReference type="NCBI Taxonomy" id="155900"/>
    <lineage>
        <taxon>unclassified sequences</taxon>
        <taxon>environmental samples</taxon>
    </lineage>
</organism>
<dbReference type="Pfam" id="PF13510">
    <property type="entry name" value="Fer2_4"/>
    <property type="match status" value="1"/>
</dbReference>
<name>M1Q2U1_9ZZZZ</name>